<evidence type="ECO:0000313" key="2">
    <source>
        <dbReference type="Proteomes" id="UP000315891"/>
    </source>
</evidence>
<proteinExistence type="predicted"/>
<sequence length="152" mass="17085">MGNGCGRKWRKALSLEVLRNQVDTLAPKRHTQEDGFIGDQAHCQTNSDHNPWIDDDDGVGGVVTAFDITHDPRSGCDCEAIANSLQANKDSRIKYIIWNRRICCSYPIQGKGAWEWRAYTGRNPHTQHLHLSVLPNKGAYDNQTPWSVRVSG</sequence>
<accession>A0A516V895</accession>
<protein>
    <submittedName>
        <fullName evidence="1">Uncharacterized protein</fullName>
    </submittedName>
</protein>
<organism evidence="1 2">
    <name type="scientific">Pseudoluteimonas lycopersici</name>
    <dbReference type="NCBI Taxonomy" id="1324796"/>
    <lineage>
        <taxon>Bacteria</taxon>
        <taxon>Pseudomonadati</taxon>
        <taxon>Pseudomonadota</taxon>
        <taxon>Gammaproteobacteria</taxon>
        <taxon>Lysobacterales</taxon>
        <taxon>Lysobacteraceae</taxon>
        <taxon>Pseudoluteimonas</taxon>
    </lineage>
</organism>
<keyword evidence="2" id="KW-1185">Reference proteome</keyword>
<dbReference type="Proteomes" id="UP000315891">
    <property type="component" value="Chromosome"/>
</dbReference>
<dbReference type="EMBL" id="CP041742">
    <property type="protein sequence ID" value="QDQ74752.1"/>
    <property type="molecule type" value="Genomic_DNA"/>
</dbReference>
<evidence type="ECO:0000313" key="1">
    <source>
        <dbReference type="EMBL" id="QDQ74752.1"/>
    </source>
</evidence>
<gene>
    <name evidence="1" type="ORF">FNZ56_04215</name>
</gene>
<reference evidence="1 2" key="1">
    <citation type="submission" date="2019-07" db="EMBL/GenBank/DDBJ databases">
        <title>Lysobacter weifangensis sp. nov., isolated from bensulfuron-methyl contaminated farmland soil.</title>
        <authorList>
            <person name="Zhao H."/>
        </authorList>
    </citation>
    <scope>NUCLEOTIDE SEQUENCE [LARGE SCALE GENOMIC DNA]</scope>
    <source>
        <strain evidence="1 2">CC-Bw-6</strain>
    </source>
</reference>
<name>A0A516V895_9GAMM</name>
<dbReference type="AlphaFoldDB" id="A0A516V895"/>
<dbReference type="OrthoDB" id="7671932at2"/>